<dbReference type="AlphaFoldDB" id="A0A5N5NE18"/>
<evidence type="ECO:0000313" key="1">
    <source>
        <dbReference type="EMBL" id="KAB5565804.1"/>
    </source>
</evidence>
<evidence type="ECO:0000313" key="2">
    <source>
        <dbReference type="Proteomes" id="UP000327468"/>
    </source>
</evidence>
<keyword evidence="2" id="KW-1185">Reference proteome</keyword>
<dbReference type="EMBL" id="VFJC01000010">
    <property type="protein sequence ID" value="KAB5565804.1"/>
    <property type="molecule type" value="Genomic_DNA"/>
</dbReference>
<name>A0A5N5NE18_PANHP</name>
<organism evidence="1 2">
    <name type="scientific">Pangasianodon hypophthalmus</name>
    <name type="common">Striped catfish</name>
    <name type="synonym">Helicophagus hypophthalmus</name>
    <dbReference type="NCBI Taxonomy" id="310915"/>
    <lineage>
        <taxon>Eukaryota</taxon>
        <taxon>Metazoa</taxon>
        <taxon>Chordata</taxon>
        <taxon>Craniata</taxon>
        <taxon>Vertebrata</taxon>
        <taxon>Euteleostomi</taxon>
        <taxon>Actinopterygii</taxon>
        <taxon>Neopterygii</taxon>
        <taxon>Teleostei</taxon>
        <taxon>Ostariophysi</taxon>
        <taxon>Siluriformes</taxon>
        <taxon>Pangasiidae</taxon>
        <taxon>Pangasianodon</taxon>
    </lineage>
</organism>
<accession>A0A5N5NE18</accession>
<comment type="caution">
    <text evidence="1">The sequence shown here is derived from an EMBL/GenBank/DDBJ whole genome shotgun (WGS) entry which is preliminary data.</text>
</comment>
<dbReference type="Proteomes" id="UP000327468">
    <property type="component" value="Chromosome 9"/>
</dbReference>
<proteinExistence type="predicted"/>
<protein>
    <submittedName>
        <fullName evidence="1">Uncharacterized protein</fullName>
    </submittedName>
</protein>
<gene>
    <name evidence="1" type="ORF">PHYPO_G00245710</name>
</gene>
<reference evidence="1 2" key="1">
    <citation type="submission" date="2019-06" db="EMBL/GenBank/DDBJ databases">
        <title>A chromosome-scale genome assembly of the striped catfish, Pangasianodon hypophthalmus.</title>
        <authorList>
            <person name="Wen M."/>
            <person name="Zahm M."/>
            <person name="Roques C."/>
            <person name="Cabau C."/>
            <person name="Klopp C."/>
            <person name="Donnadieu C."/>
            <person name="Jouanno E."/>
            <person name="Avarre J.-C."/>
            <person name="Campet M."/>
            <person name="Ha T.T.T."/>
            <person name="Dugue R."/>
            <person name="Lampietro C."/>
            <person name="Louis A."/>
            <person name="Herpin A."/>
            <person name="Echchiki A."/>
            <person name="Berthelot C."/>
            <person name="Parey E."/>
            <person name="Roest-Crollius H."/>
            <person name="Braasch I."/>
            <person name="Postlethwait J."/>
            <person name="Bobe J."/>
            <person name="Montfort J."/>
            <person name="Bouchez O."/>
            <person name="Begum T."/>
            <person name="Schartl M."/>
            <person name="Guiguen Y."/>
        </authorList>
    </citation>
    <scope>NUCLEOTIDE SEQUENCE [LARGE SCALE GENOMIC DNA]</scope>
    <source>
        <strain evidence="1 2">Indonesia</strain>
        <tissue evidence="1">Blood</tissue>
    </source>
</reference>
<sequence length="84" mass="9940">MTQPLGMYRCVTRCRSHDGRRQEPITCEKTNHVTVVFFPLDVIFLQRNCQLECPEYGDARLLMLSERRLFTQASLQYKDVFSDH</sequence>